<dbReference type="Proteomes" id="UP000054843">
    <property type="component" value="Unassembled WGS sequence"/>
</dbReference>
<sequence length="688" mass="77172">MNFFRNVGSDMTVKLLSSLRDALQGSSSSSLPTEPAVHVPPRSNFNSPTEGHQIANVAMSSSSSEACCSSNVHFELLSNADESADNSKAPESDSSLPKNTKRKSVKFLDDDSLVVVKYHEPWRPKHFGNTSLIDWLNQSDDVDSPSSLEILSAYRHACSKAGIQPSKKAEAQIQELNSKSRVRLPSFTLRGEKVTQAQIDCLEEVFKFFRFHSVDFENCSLDDAALSSLSDILEFYNSAHHLNLSYNQNVGPWGWQELFRMLRRSSSLKGLYLRSTSVNERSLTALARVLRMQMSLTCLNLEKCSLGGKSLMLLAGALRVNNAVRELYLGENGLSPVDGISLFNLLFANRSLEVLDLRSNRLEDIGVGHICDALKHAEVVKRSRLASLCLRNNKITANGLAFIVSMLAVNRTVRCLDLSQNTIGNEGMTLFKESLIKSKSLEKLFLQATQITCPGLNCIFHYDHTVSSAIALAECLADSKSLISLDLRRNPGIKTAGLLALHAALRINTSLVSLGLDPNCYECSRSRSKRYGSHFQRRYEELQIFCERNRASANAQQRQRVEQTELADKRADRTMCSSPANVQTNSDDIQSTVHQVLTDIVRFVDYELSNESRMALKCRQRARHQCRNKHPYSDTHGFEDEDVERAVYKTVTEMVTCVHYEVDSHGHHYSQTQDVKDESLQRRFFHSA</sequence>
<dbReference type="InterPro" id="IPR032675">
    <property type="entry name" value="LRR_dom_sf"/>
</dbReference>
<dbReference type="InterPro" id="IPR051279">
    <property type="entry name" value="PP1-Reg/Actin-Interact_Protein"/>
</dbReference>
<dbReference type="PANTHER" id="PTHR24112:SF9">
    <property type="entry name" value="PROTEIN PHOSPHATASE 1 REGULATORY SUBUNIT 37"/>
    <property type="match status" value="1"/>
</dbReference>
<dbReference type="Pfam" id="PF13516">
    <property type="entry name" value="LRR_6"/>
    <property type="match status" value="2"/>
</dbReference>
<keyword evidence="1" id="KW-0433">Leucine-rich repeat</keyword>
<evidence type="ECO:0000256" key="1">
    <source>
        <dbReference type="ARBA" id="ARBA00022614"/>
    </source>
</evidence>
<dbReference type="PROSITE" id="PS51450">
    <property type="entry name" value="LRR"/>
    <property type="match status" value="1"/>
</dbReference>
<feature type="region of interest" description="Disordered" evidence="4">
    <location>
        <begin position="81"/>
        <end position="100"/>
    </location>
</feature>
<evidence type="ECO:0000256" key="3">
    <source>
        <dbReference type="ARBA" id="ARBA00038315"/>
    </source>
</evidence>
<dbReference type="EMBL" id="JYDO01000022">
    <property type="protein sequence ID" value="KRZ77123.1"/>
    <property type="molecule type" value="Genomic_DNA"/>
</dbReference>
<name>A0A0V1MZW4_9BILA</name>
<protein>
    <submittedName>
        <fullName evidence="5">Protein phosphatase 1 regulatory subunit 37-like protein</fullName>
    </submittedName>
</protein>
<organism evidence="5 6">
    <name type="scientific">Trichinella papuae</name>
    <dbReference type="NCBI Taxonomy" id="268474"/>
    <lineage>
        <taxon>Eukaryota</taxon>
        <taxon>Metazoa</taxon>
        <taxon>Ecdysozoa</taxon>
        <taxon>Nematoda</taxon>
        <taxon>Enoplea</taxon>
        <taxon>Dorylaimia</taxon>
        <taxon>Trichinellida</taxon>
        <taxon>Trichinellidae</taxon>
        <taxon>Trichinella</taxon>
    </lineage>
</organism>
<feature type="region of interest" description="Disordered" evidence="4">
    <location>
        <begin position="24"/>
        <end position="50"/>
    </location>
</feature>
<evidence type="ECO:0000313" key="5">
    <source>
        <dbReference type="EMBL" id="KRZ77123.1"/>
    </source>
</evidence>
<gene>
    <name evidence="5" type="primary">F28C1.3</name>
    <name evidence="5" type="ORF">T10_5129</name>
</gene>
<evidence type="ECO:0000313" key="6">
    <source>
        <dbReference type="Proteomes" id="UP000054843"/>
    </source>
</evidence>
<dbReference type="InterPro" id="IPR001611">
    <property type="entry name" value="Leu-rich_rpt"/>
</dbReference>
<dbReference type="AlphaFoldDB" id="A0A0V1MZW4"/>
<keyword evidence="2" id="KW-0677">Repeat</keyword>
<dbReference type="PANTHER" id="PTHR24112">
    <property type="entry name" value="LEUCINE-RICH REPEAT, ISOFORM F-RELATED"/>
    <property type="match status" value="1"/>
</dbReference>
<keyword evidence="6" id="KW-1185">Reference proteome</keyword>
<feature type="region of interest" description="Disordered" evidence="4">
    <location>
        <begin position="564"/>
        <end position="585"/>
    </location>
</feature>
<dbReference type="SMART" id="SM00368">
    <property type="entry name" value="LRR_RI"/>
    <property type="match status" value="8"/>
</dbReference>
<dbReference type="OrthoDB" id="10034042at2759"/>
<evidence type="ECO:0000256" key="2">
    <source>
        <dbReference type="ARBA" id="ARBA00022737"/>
    </source>
</evidence>
<reference evidence="5 6" key="1">
    <citation type="submission" date="2015-01" db="EMBL/GenBank/DDBJ databases">
        <title>Evolution of Trichinella species and genotypes.</title>
        <authorList>
            <person name="Korhonen P.K."/>
            <person name="Edoardo P."/>
            <person name="Giuseppe L.R."/>
            <person name="Gasser R.B."/>
        </authorList>
    </citation>
    <scope>NUCLEOTIDE SEQUENCE [LARGE SCALE GENOMIC DNA]</scope>
    <source>
        <strain evidence="5">ISS1980</strain>
    </source>
</reference>
<comment type="caution">
    <text evidence="5">The sequence shown here is derived from an EMBL/GenBank/DDBJ whole genome shotgun (WGS) entry which is preliminary data.</text>
</comment>
<feature type="compositionally biased region" description="Basic and acidic residues" evidence="4">
    <location>
        <begin position="564"/>
        <end position="573"/>
    </location>
</feature>
<dbReference type="SUPFAM" id="SSF52047">
    <property type="entry name" value="RNI-like"/>
    <property type="match status" value="1"/>
</dbReference>
<comment type="similarity">
    <text evidence="3">Belongs to the PPP1R37 family.</text>
</comment>
<accession>A0A0V1MZW4</accession>
<feature type="compositionally biased region" description="Polar residues" evidence="4">
    <location>
        <begin position="575"/>
        <end position="585"/>
    </location>
</feature>
<proteinExistence type="inferred from homology"/>
<evidence type="ECO:0000256" key="4">
    <source>
        <dbReference type="SAM" id="MobiDB-lite"/>
    </source>
</evidence>
<dbReference type="Gene3D" id="3.80.10.10">
    <property type="entry name" value="Ribonuclease Inhibitor"/>
    <property type="match status" value="3"/>
</dbReference>